<feature type="region of interest" description="Disordered" evidence="2">
    <location>
        <begin position="191"/>
        <end position="269"/>
    </location>
</feature>
<evidence type="ECO:0000313" key="5">
    <source>
        <dbReference type="Proteomes" id="UP000054248"/>
    </source>
</evidence>
<dbReference type="InterPro" id="IPR035979">
    <property type="entry name" value="RBD_domain_sf"/>
</dbReference>
<evidence type="ECO:0000256" key="2">
    <source>
        <dbReference type="SAM" id="MobiDB-lite"/>
    </source>
</evidence>
<dbReference type="GO" id="GO:0003723">
    <property type="term" value="F:RNA binding"/>
    <property type="evidence" value="ECO:0007669"/>
    <property type="project" value="UniProtKB-UniRule"/>
</dbReference>
<keyword evidence="1" id="KW-0694">RNA-binding</keyword>
<feature type="compositionally biased region" description="Basic and acidic residues" evidence="2">
    <location>
        <begin position="225"/>
        <end position="241"/>
    </location>
</feature>
<sequence>MSLAARLDPPGAKRNDGRPNRHSPYTRPNRDLPPADGNWVHDKFAEVNDIPAAGGALASRISGGIATGSDGAGAKLFARAIGDRPSGVGPIRRAASGGSLSIKGASAPQSTVLEIKELVAGTTADDVKAIFSQCGTIRDAWTLPSSNAETTVIRVKFTERDGMLKAIKQFDGQVADGRALSVKEVGATRQKDLIDEGMEEDNEASGSKGRMYSDGIPGKTVSEPPKIEKLEKIDLVNDKWTRGGRGGGRGRGGRSRGGRGRGGNSMQLD</sequence>
<dbReference type="Pfam" id="PF00076">
    <property type="entry name" value="RRM_1"/>
    <property type="match status" value="1"/>
</dbReference>
<dbReference type="Proteomes" id="UP000054248">
    <property type="component" value="Unassembled WGS sequence"/>
</dbReference>
<keyword evidence="5" id="KW-1185">Reference proteome</keyword>
<organism evidence="4 5">
    <name type="scientific">Tulasnella calospora MUT 4182</name>
    <dbReference type="NCBI Taxonomy" id="1051891"/>
    <lineage>
        <taxon>Eukaryota</taxon>
        <taxon>Fungi</taxon>
        <taxon>Dikarya</taxon>
        <taxon>Basidiomycota</taxon>
        <taxon>Agaricomycotina</taxon>
        <taxon>Agaricomycetes</taxon>
        <taxon>Cantharellales</taxon>
        <taxon>Tulasnellaceae</taxon>
        <taxon>Tulasnella</taxon>
    </lineage>
</organism>
<dbReference type="EMBL" id="KN823187">
    <property type="protein sequence ID" value="KIO20114.1"/>
    <property type="molecule type" value="Genomic_DNA"/>
</dbReference>
<dbReference type="InterPro" id="IPR012677">
    <property type="entry name" value="Nucleotide-bd_a/b_plait_sf"/>
</dbReference>
<evidence type="ECO:0000313" key="4">
    <source>
        <dbReference type="EMBL" id="KIO20114.1"/>
    </source>
</evidence>
<protein>
    <recommendedName>
        <fullName evidence="3">RRM domain-containing protein</fullName>
    </recommendedName>
</protein>
<evidence type="ECO:0000256" key="1">
    <source>
        <dbReference type="PROSITE-ProRule" id="PRU00176"/>
    </source>
</evidence>
<dbReference type="Gene3D" id="3.30.70.330">
    <property type="match status" value="1"/>
</dbReference>
<dbReference type="CDD" id="cd00590">
    <property type="entry name" value="RRM_SF"/>
    <property type="match status" value="1"/>
</dbReference>
<dbReference type="SMART" id="SM00360">
    <property type="entry name" value="RRM"/>
    <property type="match status" value="1"/>
</dbReference>
<reference evidence="5" key="2">
    <citation type="submission" date="2015-01" db="EMBL/GenBank/DDBJ databases">
        <title>Evolutionary Origins and Diversification of the Mycorrhizal Mutualists.</title>
        <authorList>
            <consortium name="DOE Joint Genome Institute"/>
            <consortium name="Mycorrhizal Genomics Consortium"/>
            <person name="Kohler A."/>
            <person name="Kuo A."/>
            <person name="Nagy L.G."/>
            <person name="Floudas D."/>
            <person name="Copeland A."/>
            <person name="Barry K.W."/>
            <person name="Cichocki N."/>
            <person name="Veneault-Fourrey C."/>
            <person name="LaButti K."/>
            <person name="Lindquist E.A."/>
            <person name="Lipzen A."/>
            <person name="Lundell T."/>
            <person name="Morin E."/>
            <person name="Murat C."/>
            <person name="Riley R."/>
            <person name="Ohm R."/>
            <person name="Sun H."/>
            <person name="Tunlid A."/>
            <person name="Henrissat B."/>
            <person name="Grigoriev I.V."/>
            <person name="Hibbett D.S."/>
            <person name="Martin F."/>
        </authorList>
    </citation>
    <scope>NUCLEOTIDE SEQUENCE [LARGE SCALE GENOMIC DNA]</scope>
    <source>
        <strain evidence="5">MUT 4182</strain>
    </source>
</reference>
<feature type="region of interest" description="Disordered" evidence="2">
    <location>
        <begin position="1"/>
        <end position="37"/>
    </location>
</feature>
<dbReference type="HOGENOM" id="CLU_056747_0_0_1"/>
<gene>
    <name evidence="4" type="ORF">M407DRAFT_245950</name>
</gene>
<dbReference type="PROSITE" id="PS50102">
    <property type="entry name" value="RRM"/>
    <property type="match status" value="1"/>
</dbReference>
<accession>A0A0C3Q8L5</accession>
<dbReference type="InterPro" id="IPR000504">
    <property type="entry name" value="RRM_dom"/>
</dbReference>
<dbReference type="AlphaFoldDB" id="A0A0C3Q8L5"/>
<evidence type="ECO:0000259" key="3">
    <source>
        <dbReference type="PROSITE" id="PS50102"/>
    </source>
</evidence>
<dbReference type="SUPFAM" id="SSF54928">
    <property type="entry name" value="RNA-binding domain, RBD"/>
    <property type="match status" value="1"/>
</dbReference>
<proteinExistence type="predicted"/>
<dbReference type="STRING" id="1051891.A0A0C3Q8L5"/>
<name>A0A0C3Q8L5_9AGAM</name>
<dbReference type="OrthoDB" id="6159137at2759"/>
<feature type="domain" description="RRM" evidence="3">
    <location>
        <begin position="111"/>
        <end position="187"/>
    </location>
</feature>
<reference evidence="4 5" key="1">
    <citation type="submission" date="2014-04" db="EMBL/GenBank/DDBJ databases">
        <authorList>
            <consortium name="DOE Joint Genome Institute"/>
            <person name="Kuo A."/>
            <person name="Girlanda M."/>
            <person name="Perotto S."/>
            <person name="Kohler A."/>
            <person name="Nagy L.G."/>
            <person name="Floudas D."/>
            <person name="Copeland A."/>
            <person name="Barry K.W."/>
            <person name="Cichocki N."/>
            <person name="Veneault-Fourrey C."/>
            <person name="LaButti K."/>
            <person name="Lindquist E.A."/>
            <person name="Lipzen A."/>
            <person name="Lundell T."/>
            <person name="Morin E."/>
            <person name="Murat C."/>
            <person name="Sun H."/>
            <person name="Tunlid A."/>
            <person name="Henrissat B."/>
            <person name="Grigoriev I.V."/>
            <person name="Hibbett D.S."/>
            <person name="Martin F."/>
            <person name="Nordberg H.P."/>
            <person name="Cantor M.N."/>
            <person name="Hua S.X."/>
        </authorList>
    </citation>
    <scope>NUCLEOTIDE SEQUENCE [LARGE SCALE GENOMIC DNA]</scope>
    <source>
        <strain evidence="4 5">MUT 4182</strain>
    </source>
</reference>